<dbReference type="Proteomes" id="UP000764837">
    <property type="component" value="Unassembled WGS sequence"/>
</dbReference>
<name>A0ABS2M1F6_9ACTN</name>
<gene>
    <name evidence="1" type="ORF">JOD64_005477</name>
</gene>
<proteinExistence type="predicted"/>
<evidence type="ECO:0000313" key="1">
    <source>
        <dbReference type="EMBL" id="MBM7494255.1"/>
    </source>
</evidence>
<organism evidence="1 2">
    <name type="scientific">Micromonospora luteifusca</name>
    <dbReference type="NCBI Taxonomy" id="709860"/>
    <lineage>
        <taxon>Bacteria</taxon>
        <taxon>Bacillati</taxon>
        <taxon>Actinomycetota</taxon>
        <taxon>Actinomycetes</taxon>
        <taxon>Micromonosporales</taxon>
        <taxon>Micromonosporaceae</taxon>
        <taxon>Micromonospora</taxon>
    </lineage>
</organism>
<accession>A0ABS2M1F6</accession>
<reference evidence="1 2" key="1">
    <citation type="submission" date="2021-01" db="EMBL/GenBank/DDBJ databases">
        <title>Sequencing the genomes of 1000 actinobacteria strains.</title>
        <authorList>
            <person name="Klenk H.-P."/>
        </authorList>
    </citation>
    <scope>NUCLEOTIDE SEQUENCE [LARGE SCALE GENOMIC DNA]</scope>
    <source>
        <strain evidence="1 2">DSM 100204</strain>
    </source>
</reference>
<comment type="caution">
    <text evidence="1">The sequence shown here is derived from an EMBL/GenBank/DDBJ whole genome shotgun (WGS) entry which is preliminary data.</text>
</comment>
<dbReference type="EMBL" id="JAFBBP010000001">
    <property type="protein sequence ID" value="MBM7494255.1"/>
    <property type="molecule type" value="Genomic_DNA"/>
</dbReference>
<dbReference type="RefSeq" id="WP_204944855.1">
    <property type="nucleotide sequence ID" value="NZ_JAFBBP010000001.1"/>
</dbReference>
<protein>
    <submittedName>
        <fullName evidence="1">Uncharacterized protein</fullName>
    </submittedName>
</protein>
<keyword evidence="2" id="KW-1185">Reference proteome</keyword>
<sequence>MTVADRLADPLAAAWRGHRTDLPARVLASSDDAWDLDPDQATSPPHIHLLVAGQARLGDGFDPAGELVRTLQELSPNDAFPGGPP</sequence>
<evidence type="ECO:0000313" key="2">
    <source>
        <dbReference type="Proteomes" id="UP000764837"/>
    </source>
</evidence>